<dbReference type="Proteomes" id="UP001172101">
    <property type="component" value="Unassembled WGS sequence"/>
</dbReference>
<organism evidence="1 2">
    <name type="scientific">Lasiosphaeria miniovina</name>
    <dbReference type="NCBI Taxonomy" id="1954250"/>
    <lineage>
        <taxon>Eukaryota</taxon>
        <taxon>Fungi</taxon>
        <taxon>Dikarya</taxon>
        <taxon>Ascomycota</taxon>
        <taxon>Pezizomycotina</taxon>
        <taxon>Sordariomycetes</taxon>
        <taxon>Sordariomycetidae</taxon>
        <taxon>Sordariales</taxon>
        <taxon>Lasiosphaeriaceae</taxon>
        <taxon>Lasiosphaeria</taxon>
    </lineage>
</organism>
<dbReference type="AlphaFoldDB" id="A0AA40BGD9"/>
<sequence>MPLVTLVRWALDNTSHHPCLTHLLCLLETRARALPAMPCHGYCRPTTVVPLPTFIHDYIPPSLNDPRFLRSIHTTRASLWGVFWGAVQSLLCAACPLTGWFFAGRGSRNWQPPRTPPHLVARSQIGSNHRRGIHLAQRIPYYLRSSWRTFACPRHHPHKVPRSKVDVV</sequence>
<dbReference type="RefSeq" id="XP_060302627.1">
    <property type="nucleotide sequence ID" value="XM_060434577.1"/>
</dbReference>
<protein>
    <submittedName>
        <fullName evidence="1">Uncharacterized protein</fullName>
    </submittedName>
</protein>
<accession>A0AA40BGD9</accession>
<dbReference type="GeneID" id="85317847"/>
<name>A0AA40BGD9_9PEZI</name>
<evidence type="ECO:0000313" key="2">
    <source>
        <dbReference type="Proteomes" id="UP001172101"/>
    </source>
</evidence>
<keyword evidence="2" id="KW-1185">Reference proteome</keyword>
<gene>
    <name evidence="1" type="ORF">B0T26DRAFT_35537</name>
</gene>
<evidence type="ECO:0000313" key="1">
    <source>
        <dbReference type="EMBL" id="KAK0733750.1"/>
    </source>
</evidence>
<proteinExistence type="predicted"/>
<comment type="caution">
    <text evidence="1">The sequence shown here is derived from an EMBL/GenBank/DDBJ whole genome shotgun (WGS) entry which is preliminary data.</text>
</comment>
<reference evidence="1" key="1">
    <citation type="submission" date="2023-06" db="EMBL/GenBank/DDBJ databases">
        <title>Genome-scale phylogeny and comparative genomics of the fungal order Sordariales.</title>
        <authorList>
            <consortium name="Lawrence Berkeley National Laboratory"/>
            <person name="Hensen N."/>
            <person name="Bonometti L."/>
            <person name="Westerberg I."/>
            <person name="Brannstrom I.O."/>
            <person name="Guillou S."/>
            <person name="Cros-Aarteil S."/>
            <person name="Calhoun S."/>
            <person name="Haridas S."/>
            <person name="Kuo A."/>
            <person name="Mondo S."/>
            <person name="Pangilinan J."/>
            <person name="Riley R."/>
            <person name="LaButti K."/>
            <person name="Andreopoulos B."/>
            <person name="Lipzen A."/>
            <person name="Chen C."/>
            <person name="Yanf M."/>
            <person name="Daum C."/>
            <person name="Ng V."/>
            <person name="Clum A."/>
            <person name="Steindorff A."/>
            <person name="Ohm R."/>
            <person name="Martin F."/>
            <person name="Silar P."/>
            <person name="Natvig D."/>
            <person name="Lalanne C."/>
            <person name="Gautier V."/>
            <person name="Ament-velasquez S.L."/>
            <person name="Kruys A."/>
            <person name="Hutchinson M.I."/>
            <person name="Powell A.J."/>
            <person name="Barry K."/>
            <person name="Miller A.N."/>
            <person name="Grigoriev I.V."/>
            <person name="Debuchy R."/>
            <person name="Gladieux P."/>
            <person name="Thoren M.H."/>
            <person name="Johannesson H."/>
        </authorList>
    </citation>
    <scope>NUCLEOTIDE SEQUENCE</scope>
    <source>
        <strain evidence="1">SMH2392-1A</strain>
    </source>
</reference>
<dbReference type="EMBL" id="JAUIRO010000001">
    <property type="protein sequence ID" value="KAK0733750.1"/>
    <property type="molecule type" value="Genomic_DNA"/>
</dbReference>